<keyword evidence="6" id="KW-0868">Chloride</keyword>
<keyword evidence="8" id="KW-1185">Reference proteome</keyword>
<evidence type="ECO:0000256" key="5">
    <source>
        <dbReference type="ARBA" id="ARBA00034769"/>
    </source>
</evidence>
<dbReference type="InterPro" id="IPR000615">
    <property type="entry name" value="Bestrophin"/>
</dbReference>
<dbReference type="PANTHER" id="PTHR10736">
    <property type="entry name" value="BESTROPHIN"/>
    <property type="match status" value="1"/>
</dbReference>
<comment type="function">
    <text evidence="6">Forms chloride channels.</text>
</comment>
<keyword evidence="3" id="KW-1133">Transmembrane helix</keyword>
<evidence type="ECO:0000256" key="4">
    <source>
        <dbReference type="ARBA" id="ARBA00023136"/>
    </source>
</evidence>
<keyword evidence="6" id="KW-0407">Ion channel</keyword>
<proteinExistence type="inferred from homology"/>
<evidence type="ECO:0000313" key="7">
    <source>
        <dbReference type="EMBL" id="KAK6626865.1"/>
    </source>
</evidence>
<keyword evidence="6" id="KW-0406">Ion transport</keyword>
<keyword evidence="4" id="KW-0472">Membrane</keyword>
<name>A0ABR1ASF4_POLSC</name>
<protein>
    <recommendedName>
        <fullName evidence="6">Bestrophin homolog</fullName>
    </recommendedName>
</protein>
<keyword evidence="6" id="KW-0869">Chloride channel</keyword>
<dbReference type="Proteomes" id="UP001359485">
    <property type="component" value="Unassembled WGS sequence"/>
</dbReference>
<dbReference type="PANTHER" id="PTHR10736:SF11">
    <property type="entry name" value="BESTROPHIN 2"/>
    <property type="match status" value="1"/>
</dbReference>
<keyword evidence="2" id="KW-0812">Transmembrane</keyword>
<comment type="caution">
    <text evidence="7">The sequence shown here is derived from an EMBL/GenBank/DDBJ whole genome shotgun (WGS) entry which is preliminary data.</text>
</comment>
<evidence type="ECO:0000256" key="1">
    <source>
        <dbReference type="ARBA" id="ARBA00004370"/>
    </source>
</evidence>
<accession>A0ABR1ASF4</accession>
<comment type="subcellular location">
    <subcellularLocation>
        <location evidence="6">Cell membrane</location>
        <topology evidence="6">Multi-pass membrane protein</topology>
    </subcellularLocation>
    <subcellularLocation>
        <location evidence="1">Membrane</location>
    </subcellularLocation>
</comment>
<dbReference type="Pfam" id="PF01062">
    <property type="entry name" value="Bestrophin"/>
    <property type="match status" value="2"/>
</dbReference>
<keyword evidence="6" id="KW-1003">Cell membrane</keyword>
<evidence type="ECO:0000313" key="8">
    <source>
        <dbReference type="Proteomes" id="UP001359485"/>
    </source>
</evidence>
<sequence length="213" mass="24328">MGTPLVPDNIIARHLGQPYTGLTCLSLALPDAPIARESICGHISIKTWRGSVYKLIWRELMAYLCIYYTINVLYRYGLNDEQRRRNPGKKFPKENRTRNTDEKIVQEVGTRRSRPRTKKHNKTVTTSDATVKITGSHLFFRPGLGSTVFGTFEKIRQYFSAHSESIPMSFVLGFYVTLVVGRWWQQYKLLPWPDTLALFVSAAIPGAVDCQDN</sequence>
<gene>
    <name evidence="7" type="ORF">RUM44_009342</name>
</gene>
<evidence type="ECO:0000256" key="6">
    <source>
        <dbReference type="RuleBase" id="RU363126"/>
    </source>
</evidence>
<evidence type="ECO:0000256" key="2">
    <source>
        <dbReference type="ARBA" id="ARBA00022692"/>
    </source>
</evidence>
<organism evidence="7 8">
    <name type="scientific">Polyplax serrata</name>
    <name type="common">Common mouse louse</name>
    <dbReference type="NCBI Taxonomy" id="468196"/>
    <lineage>
        <taxon>Eukaryota</taxon>
        <taxon>Metazoa</taxon>
        <taxon>Ecdysozoa</taxon>
        <taxon>Arthropoda</taxon>
        <taxon>Hexapoda</taxon>
        <taxon>Insecta</taxon>
        <taxon>Pterygota</taxon>
        <taxon>Neoptera</taxon>
        <taxon>Paraneoptera</taxon>
        <taxon>Psocodea</taxon>
        <taxon>Troctomorpha</taxon>
        <taxon>Phthiraptera</taxon>
        <taxon>Anoplura</taxon>
        <taxon>Polyplacidae</taxon>
        <taxon>Polyplax</taxon>
    </lineage>
</organism>
<comment type="similarity">
    <text evidence="5 6">Belongs to the anion channel-forming bestrophin (TC 1.A.46) family. Calcium-sensitive chloride channel subfamily.</text>
</comment>
<keyword evidence="6" id="KW-0813">Transport</keyword>
<dbReference type="EMBL" id="JAWJWF010000045">
    <property type="protein sequence ID" value="KAK6626865.1"/>
    <property type="molecule type" value="Genomic_DNA"/>
</dbReference>
<evidence type="ECO:0000256" key="3">
    <source>
        <dbReference type="ARBA" id="ARBA00022989"/>
    </source>
</evidence>
<dbReference type="InterPro" id="IPR021134">
    <property type="entry name" value="Bestrophin-like"/>
</dbReference>
<reference evidence="7 8" key="1">
    <citation type="submission" date="2023-09" db="EMBL/GenBank/DDBJ databases">
        <title>Genomes of two closely related lineages of the louse Polyplax serrata with different host specificities.</title>
        <authorList>
            <person name="Martinu J."/>
            <person name="Tarabai H."/>
            <person name="Stefka J."/>
            <person name="Hypsa V."/>
        </authorList>
    </citation>
    <scope>NUCLEOTIDE SEQUENCE [LARGE SCALE GENOMIC DNA]</scope>
    <source>
        <strain evidence="7">98ZLc_SE</strain>
    </source>
</reference>